<dbReference type="Proteomes" id="UP000429229">
    <property type="component" value="Unassembled WGS sequence"/>
</dbReference>
<gene>
    <name evidence="4" type="ORF">GRI68_02585</name>
</gene>
<dbReference type="OrthoDB" id="5523615at2"/>
<dbReference type="Gene3D" id="1.25.40.10">
    <property type="entry name" value="Tetratricopeptide repeat domain"/>
    <property type="match status" value="1"/>
</dbReference>
<evidence type="ECO:0000313" key="4">
    <source>
        <dbReference type="EMBL" id="MXP09065.1"/>
    </source>
</evidence>
<proteinExistence type="predicted"/>
<evidence type="ECO:0008006" key="6">
    <source>
        <dbReference type="Google" id="ProtNLM"/>
    </source>
</evidence>
<protein>
    <recommendedName>
        <fullName evidence="6">Tetratricopeptide repeat protein</fullName>
    </recommendedName>
</protein>
<organism evidence="4 5">
    <name type="scientific">Alteriqipengyuania halimionae</name>
    <dbReference type="NCBI Taxonomy" id="1926630"/>
    <lineage>
        <taxon>Bacteria</taxon>
        <taxon>Pseudomonadati</taxon>
        <taxon>Pseudomonadota</taxon>
        <taxon>Alphaproteobacteria</taxon>
        <taxon>Sphingomonadales</taxon>
        <taxon>Erythrobacteraceae</taxon>
        <taxon>Alteriqipengyuania</taxon>
    </lineage>
</organism>
<comment type="caution">
    <text evidence="4">The sequence shown here is derived from an EMBL/GenBank/DDBJ whole genome shotgun (WGS) entry which is preliminary data.</text>
</comment>
<feature type="coiled-coil region" evidence="1">
    <location>
        <begin position="259"/>
        <end position="286"/>
    </location>
</feature>
<feature type="region of interest" description="Disordered" evidence="2">
    <location>
        <begin position="496"/>
        <end position="517"/>
    </location>
</feature>
<feature type="signal peptide" evidence="3">
    <location>
        <begin position="1"/>
        <end position="21"/>
    </location>
</feature>
<evidence type="ECO:0000256" key="3">
    <source>
        <dbReference type="SAM" id="SignalP"/>
    </source>
</evidence>
<evidence type="ECO:0000256" key="2">
    <source>
        <dbReference type="SAM" id="MobiDB-lite"/>
    </source>
</evidence>
<accession>A0A6I4U2A0</accession>
<name>A0A6I4U2A0_9SPHN</name>
<evidence type="ECO:0000256" key="1">
    <source>
        <dbReference type="SAM" id="Coils"/>
    </source>
</evidence>
<dbReference type="InterPro" id="IPR011990">
    <property type="entry name" value="TPR-like_helical_dom_sf"/>
</dbReference>
<dbReference type="EMBL" id="WTYR01000001">
    <property type="protein sequence ID" value="MXP09065.1"/>
    <property type="molecule type" value="Genomic_DNA"/>
</dbReference>
<sequence>MRFIASIFAALAAVISLPAAAQDWYYAESDHFRVYSEGGAEAARDMAVKLERLDQAMRLFTGVPLDTGAISQVAKPTLFQFGETKDIGELAGQNGVAGFFIPRAGNSVAFVPLKADTKKRRSRGIGTREGYEFYDYQIDPQKVLFHEYSHYFMFQHKPAAYPPWYIEGLAELFGTMRLTENGFAVGDPPEHRMASLAYVDVDLDEIFLKDDRTARSIRYPYYAHGWLLSSYLTFAPERAGQLAKFLTSINQGMKTREAAEDAFGDLKQLERELNKYRNERARGMSAEFSDSFDPQVELRALKADEVARMKPFIRSVAGVTPKTAKKVLGETQELEQRYPDSVAVMRTALEAEFDAGNYNEAGDIARKLLDTDQALDAHLYLAKIAMKYAEEDPNWLTTAREEFLNANNIEPHEPNALAGYYLTYRLSGEEPPEDALIALETAYSYAPFDQNIRILLAHLLLLENRDASAMNVLAPVIYQPHGGKYAEKIRDLIESTSEGNRQPLIDELAPSLKPKDD</sequence>
<dbReference type="AlphaFoldDB" id="A0A6I4U2A0"/>
<keyword evidence="3" id="KW-0732">Signal</keyword>
<dbReference type="SUPFAM" id="SSF48452">
    <property type="entry name" value="TPR-like"/>
    <property type="match status" value="1"/>
</dbReference>
<keyword evidence="5" id="KW-1185">Reference proteome</keyword>
<dbReference type="RefSeq" id="WP_160615614.1">
    <property type="nucleotide sequence ID" value="NZ_WTYR01000001.1"/>
</dbReference>
<reference evidence="4 5" key="1">
    <citation type="submission" date="2019-12" db="EMBL/GenBank/DDBJ databases">
        <title>Genomic-based taxomic classification of the family Erythrobacteraceae.</title>
        <authorList>
            <person name="Xu L."/>
        </authorList>
    </citation>
    <scope>NUCLEOTIDE SEQUENCE [LARGE SCALE GENOMIC DNA]</scope>
    <source>
        <strain evidence="4 5">LMG 29519</strain>
    </source>
</reference>
<keyword evidence="1" id="KW-0175">Coiled coil</keyword>
<evidence type="ECO:0000313" key="5">
    <source>
        <dbReference type="Proteomes" id="UP000429229"/>
    </source>
</evidence>
<feature type="chain" id="PRO_5026138870" description="Tetratricopeptide repeat protein" evidence="3">
    <location>
        <begin position="22"/>
        <end position="517"/>
    </location>
</feature>